<comment type="caution">
    <text evidence="1">The sequence shown here is derived from an EMBL/GenBank/DDBJ whole genome shotgun (WGS) entry which is preliminary data.</text>
</comment>
<reference evidence="1 2" key="1">
    <citation type="submission" date="2015-12" db="EMBL/GenBank/DDBJ databases">
        <title>Dictyostelia acquired genes for synthesis and detection of signals that induce cell-type specialization by lateral gene transfer from prokaryotes.</title>
        <authorList>
            <person name="Gloeckner G."/>
            <person name="Schaap P."/>
        </authorList>
    </citation>
    <scope>NUCLEOTIDE SEQUENCE [LARGE SCALE GENOMIC DNA]</scope>
    <source>
        <strain evidence="1 2">TK</strain>
    </source>
</reference>
<organism evidence="1 2">
    <name type="scientific">Tieghemostelium lacteum</name>
    <name type="common">Slime mold</name>
    <name type="synonym">Dictyostelium lacteum</name>
    <dbReference type="NCBI Taxonomy" id="361077"/>
    <lineage>
        <taxon>Eukaryota</taxon>
        <taxon>Amoebozoa</taxon>
        <taxon>Evosea</taxon>
        <taxon>Eumycetozoa</taxon>
        <taxon>Dictyostelia</taxon>
        <taxon>Dictyosteliales</taxon>
        <taxon>Raperosteliaceae</taxon>
        <taxon>Tieghemostelium</taxon>
    </lineage>
</organism>
<dbReference type="Proteomes" id="UP000076078">
    <property type="component" value="Unassembled WGS sequence"/>
</dbReference>
<dbReference type="AlphaFoldDB" id="A0A151ZHA8"/>
<protein>
    <submittedName>
        <fullName evidence="1">Uncharacterized protein</fullName>
    </submittedName>
</protein>
<sequence length="73" mass="7291">MSILAAITSFGSVKSVSRSSINGSTGLISMQGNNNAAANLDTTVTHSTTVNAAIPKPSANVSSNTNLNTVIGL</sequence>
<evidence type="ECO:0000313" key="1">
    <source>
        <dbReference type="EMBL" id="KYQ93353.1"/>
    </source>
</evidence>
<keyword evidence="2" id="KW-1185">Reference proteome</keyword>
<proteinExistence type="predicted"/>
<dbReference type="InParanoid" id="A0A151ZHA8"/>
<accession>A0A151ZHA8</accession>
<name>A0A151ZHA8_TIELA</name>
<dbReference type="EMBL" id="LODT01000028">
    <property type="protein sequence ID" value="KYQ93353.1"/>
    <property type="molecule type" value="Genomic_DNA"/>
</dbReference>
<gene>
    <name evidence="1" type="ORF">DLAC_06024</name>
</gene>
<evidence type="ECO:0000313" key="2">
    <source>
        <dbReference type="Proteomes" id="UP000076078"/>
    </source>
</evidence>